<proteinExistence type="predicted"/>
<dbReference type="OrthoDB" id="640151at2759"/>
<feature type="region of interest" description="Disordered" evidence="1">
    <location>
        <begin position="1"/>
        <end position="20"/>
    </location>
</feature>
<comment type="caution">
    <text evidence="2">The sequence shown here is derived from an EMBL/GenBank/DDBJ whole genome shotgun (WGS) entry which is preliminary data.</text>
</comment>
<evidence type="ECO:0000256" key="1">
    <source>
        <dbReference type="SAM" id="MobiDB-lite"/>
    </source>
</evidence>
<name>A0A2C5Y834_9HYPO</name>
<protein>
    <submittedName>
        <fullName evidence="2">Uncharacterized protein</fullName>
    </submittedName>
</protein>
<organism evidence="2 3">
    <name type="scientific">Ophiocordyceps australis</name>
    <dbReference type="NCBI Taxonomy" id="1399860"/>
    <lineage>
        <taxon>Eukaryota</taxon>
        <taxon>Fungi</taxon>
        <taxon>Dikarya</taxon>
        <taxon>Ascomycota</taxon>
        <taxon>Pezizomycotina</taxon>
        <taxon>Sordariomycetes</taxon>
        <taxon>Hypocreomycetidae</taxon>
        <taxon>Hypocreales</taxon>
        <taxon>Ophiocordycipitaceae</taxon>
        <taxon>Ophiocordyceps</taxon>
    </lineage>
</organism>
<dbReference type="Proteomes" id="UP000226192">
    <property type="component" value="Unassembled WGS sequence"/>
</dbReference>
<dbReference type="EMBL" id="NJET01000024">
    <property type="protein sequence ID" value="PHH64867.1"/>
    <property type="molecule type" value="Genomic_DNA"/>
</dbReference>
<reference evidence="2 3" key="1">
    <citation type="submission" date="2017-06" db="EMBL/GenBank/DDBJ databases">
        <title>Ant-infecting Ophiocordyceps genomes reveal a high diversity of potential behavioral manipulation genes and a possible major role for enterotoxins.</title>
        <authorList>
            <person name="De Bekker C."/>
            <person name="Evans H.C."/>
            <person name="Brachmann A."/>
            <person name="Hughes D.P."/>
        </authorList>
    </citation>
    <scope>NUCLEOTIDE SEQUENCE [LARGE SCALE GENOMIC DNA]</scope>
    <source>
        <strain evidence="2 3">Map64</strain>
    </source>
</reference>
<gene>
    <name evidence="2" type="ORF">CDD81_3724</name>
</gene>
<evidence type="ECO:0000313" key="2">
    <source>
        <dbReference type="EMBL" id="PHH64867.1"/>
    </source>
</evidence>
<dbReference type="AlphaFoldDB" id="A0A2C5Y834"/>
<keyword evidence="3" id="KW-1185">Reference proteome</keyword>
<accession>A0A2C5Y834</accession>
<evidence type="ECO:0000313" key="3">
    <source>
        <dbReference type="Proteomes" id="UP000226192"/>
    </source>
</evidence>
<sequence length="526" mass="58937">MDSISNNQKEKKSPFTYSIQPAIRPVSSKTPSYFWAEDRSKGPKTNDFPIHRGYTEARSIIKDGRLDVLEQLSHIALQSITQALEGIDSSKTGCLKNLAEVRLSDDLQRWRQEQHAIGNILPGKGHGITPTSDLVLRVLNVENWPKPLTTTNTLYGAGMMNMLNGAYDPETLYSNYVTDVAFYYEHGYHKVFPEFEDLIKTALEDQHALRTPGGAERRAAVEIGMKYIRGKMALEERYQDKLANKVARLDRRHAQIVFFFESSLLGMGREAMGRGYDAAAVMSDMVHSSPGTDVIDVGSDMINSEMINSLLITADMTSTGIVSEEALRRVYDAYAHTGARILTQRFSEPLGRMCAGLYSWHIQNDRHCFLRRAILGYPKARKTKAELREADFDEAFDSDMRTTGLSRPLQGACSGEERCDQVEMLLTLHAHGDADGLLSQLWWLLVTGPLQYVSGGVVDAQAELDLAERLRLCMAQLYSCGLIDEMTWLLAHATHHAWQVNRLFEAAMFGSLLDDGSLQGKLDRSD</sequence>